<dbReference type="InterPro" id="IPR011252">
    <property type="entry name" value="Fibrogen-bd_dom1"/>
</dbReference>
<evidence type="ECO:0000259" key="8">
    <source>
        <dbReference type="Pfam" id="PF05737"/>
    </source>
</evidence>
<evidence type="ECO:0000313" key="11">
    <source>
        <dbReference type="EMBL" id="NGZ75192.1"/>
    </source>
</evidence>
<keyword evidence="7" id="KW-1133">Transmembrane helix</keyword>
<dbReference type="Pfam" id="PF17802">
    <property type="entry name" value="SpaA"/>
    <property type="match status" value="1"/>
</dbReference>
<reference evidence="11 12" key="1">
    <citation type="submission" date="2020-01" db="EMBL/GenBank/DDBJ databases">
        <title>Polyphasic characterisation and genomic insights into a novel alkali tolerant bacterium VR-M41.</title>
        <authorList>
            <person name="Vemuluri V.R."/>
        </authorList>
    </citation>
    <scope>NUCLEOTIDE SEQUENCE [LARGE SCALE GENOMIC DNA]</scope>
    <source>
        <strain evidence="11 12">VR-M41</strain>
    </source>
</reference>
<dbReference type="NCBIfam" id="TIGR01167">
    <property type="entry name" value="LPXTG_anchor"/>
    <property type="match status" value="1"/>
</dbReference>
<evidence type="ECO:0000256" key="2">
    <source>
        <dbReference type="ARBA" id="ARBA00022512"/>
    </source>
</evidence>
<keyword evidence="4" id="KW-0732">Signal</keyword>
<evidence type="ECO:0000256" key="4">
    <source>
        <dbReference type="ARBA" id="ARBA00022729"/>
    </source>
</evidence>
<evidence type="ECO:0000256" key="6">
    <source>
        <dbReference type="SAM" id="MobiDB-lite"/>
    </source>
</evidence>
<keyword evidence="7" id="KW-0812">Transmembrane</keyword>
<sequence>MRKRISLLAVGLLLVVQILQGFGFVANASAQPTVTEATYTAEGAGGAPEQPEVIVGGGEQTSTPAEAGKTDAKTGLSALAAQQREPKAMTENLITSVDLTVFDSAGGTVTDAVYEQGAKVKLDFNWVLGDGHDYVKGDTFTFDLLPADKFVLFNDISGDLMMDDGQSVGTFDVNRQTRQVVMTFNEWIAEYDAVQGKISLETQFDKQKITGSAQQQIKFPIRSGEQVVDLVFKTDVKPLMSKAGAANGNLNAKSINWTLEVNRGGQTVQNAVVTDPLPKGLKLDPSSVVVYPMTINLDGTVAAQSTALPASEYTLGNTADGNDFTLSFNNPISSAYQIKFSTDLTSEAAFVNDEAGFENKATFGGDGIDGANASATVTVKSGELLNKKTTGYSKEKQTIDWAIEYNYGEQPIANAVLTDSFDDSHKLNGSVKVYRVSLATGNPVKGALVDSSAYEVTNTPANGGKAGFVLTFNGPVDSAYLIEYQTVAAGEVYKDGSVVNEVTTNGVTKKASRSVVQVFGEKGLSGTNYATQRANWTITLNQNEADMNNLKVTDTFPNGGLTLLPGTLSVKDSSGGTVDSAAYTLAPYGDPASYSKGFTLEFKGTVSEKYTVTYQTSFDTDDLTGTDKTMPNRALIAWIDTVTAEPHTVTKVTPFDPNGYTKNNGYKNGSYNAKTKEITWNVGVNYNRDSLADASIEDTLEANQKLIEGSVSLHKMTIAPDGTPTAGSEVAEADYEVDYDAQSRKLVVTFGEAIDSAYILTFKTSLEGEIINNAVKNTAVLKKGSTASASLTGTVNIPNGGEYVSKKGAQNGEVVDWQIVINAGQSYVSDAFITDIPSANQVLLPNTFKLYQAEAASNGTLTKSGAVLKDGEAYTLKIERDAQGKESFVLSFNEDISTAYMLEYQSLINANNGEKVTNSVSFAGNNVKEVTLDKPSEVTVGVSSGSGSGSGVRGQLTVVKVDAQDPAQMLEGATFTLDLKRNDGTIVRIGTQTTGADGKAVFTKLLSGSYILKETNAPEGYVLDLAAAEHAVTVNASGTNAVTIKNSKKPTDPVTPTDPETPPTDPGTPPTDPVTPPADPGTPPSDPETPPADPGTPPSDPGTPPVNPGTPTPETPTPRPPGLYFPEFPLPTPLIVVPEDGSPSGGIEVDPDPVTPEPVQPAPTSPVAPQPAVQPEPDDSVDLFDETPQGGLDVDPDAVPVPQEPSPLQSPDEPTPSGAAAPAGGLLPQTGESDQLPLRAAGFGLILLGLIGFLLVRKHSTEKQN</sequence>
<feature type="compositionally biased region" description="Pro residues" evidence="6">
    <location>
        <begin position="1153"/>
        <end position="1174"/>
    </location>
</feature>
<feature type="compositionally biased region" description="Pro residues" evidence="6">
    <location>
        <begin position="1059"/>
        <end position="1132"/>
    </location>
</feature>
<evidence type="ECO:0000259" key="10">
    <source>
        <dbReference type="Pfam" id="PF17961"/>
    </source>
</evidence>
<evidence type="ECO:0000313" key="12">
    <source>
        <dbReference type="Proteomes" id="UP000800303"/>
    </source>
</evidence>
<feature type="domain" description="Collagen binding" evidence="8">
    <location>
        <begin position="805"/>
        <end position="930"/>
    </location>
</feature>
<accession>A0ABX0FAY7</accession>
<feature type="domain" description="Collagen binding" evidence="8">
    <location>
        <begin position="663"/>
        <end position="786"/>
    </location>
</feature>
<feature type="transmembrane region" description="Helical" evidence="7">
    <location>
        <begin position="1236"/>
        <end position="1256"/>
    </location>
</feature>
<dbReference type="InterPro" id="IPR013783">
    <property type="entry name" value="Ig-like_fold"/>
</dbReference>
<feature type="domain" description="SDR-like Ig" evidence="10">
    <location>
        <begin position="115"/>
        <end position="212"/>
    </location>
</feature>
<dbReference type="RefSeq" id="WP_166273600.1">
    <property type="nucleotide sequence ID" value="NZ_JAAFGS010000002.1"/>
</dbReference>
<gene>
    <name evidence="11" type="ORF">GYN08_07665</name>
</gene>
<dbReference type="Pfam" id="PF17961">
    <property type="entry name" value="Big_8"/>
    <property type="match status" value="1"/>
</dbReference>
<feature type="compositionally biased region" description="Acidic residues" evidence="6">
    <location>
        <begin position="1176"/>
        <end position="1185"/>
    </location>
</feature>
<dbReference type="InterPro" id="IPR041171">
    <property type="entry name" value="SDR_Ig"/>
</dbReference>
<evidence type="ECO:0000256" key="5">
    <source>
        <dbReference type="ARBA" id="ARBA00023088"/>
    </source>
</evidence>
<dbReference type="EMBL" id="JAAFGS010000002">
    <property type="protein sequence ID" value="NGZ75192.1"/>
    <property type="molecule type" value="Genomic_DNA"/>
</dbReference>
<comment type="caution">
    <text evidence="11">The sequence shown here is derived from an EMBL/GenBank/DDBJ whole genome shotgun (WGS) entry which is preliminary data.</text>
</comment>
<dbReference type="InterPro" id="IPR041033">
    <property type="entry name" value="SpaA_PFL_dom_1"/>
</dbReference>
<dbReference type="Proteomes" id="UP000800303">
    <property type="component" value="Unassembled WGS sequence"/>
</dbReference>
<feature type="region of interest" description="Disordered" evidence="6">
    <location>
        <begin position="1043"/>
        <end position="1233"/>
    </location>
</feature>
<feature type="domain" description="Collagen binding" evidence="8">
    <location>
        <begin position="393"/>
        <end position="488"/>
    </location>
</feature>
<evidence type="ECO:0000256" key="3">
    <source>
        <dbReference type="ARBA" id="ARBA00022525"/>
    </source>
</evidence>
<dbReference type="Gene3D" id="2.60.40.10">
    <property type="entry name" value="Immunoglobulins"/>
    <property type="match status" value="1"/>
</dbReference>
<keyword evidence="5" id="KW-0572">Peptidoglycan-anchor</keyword>
<dbReference type="Gene3D" id="2.60.40.1280">
    <property type="match status" value="1"/>
</dbReference>
<dbReference type="InterPro" id="IPR008966">
    <property type="entry name" value="Adhesion_dom_sf"/>
</dbReference>
<keyword evidence="2" id="KW-0134">Cell wall</keyword>
<evidence type="ECO:0000256" key="7">
    <source>
        <dbReference type="SAM" id="Phobius"/>
    </source>
</evidence>
<protein>
    <submittedName>
        <fullName evidence="11">LPXTG cell wall anchor domain-containing protein</fullName>
    </submittedName>
</protein>
<feature type="compositionally biased region" description="Low complexity" evidence="6">
    <location>
        <begin position="1215"/>
        <end position="1231"/>
    </location>
</feature>
<feature type="domain" description="Collagen binding" evidence="8">
    <location>
        <begin position="534"/>
        <end position="624"/>
    </location>
</feature>
<dbReference type="Pfam" id="PF05737">
    <property type="entry name" value="Collagen_bind"/>
    <property type="match status" value="5"/>
</dbReference>
<dbReference type="InterPro" id="IPR008456">
    <property type="entry name" value="Collagen-bd_dom"/>
</dbReference>
<comment type="subcellular location">
    <subcellularLocation>
        <location evidence="1">Secreted</location>
        <location evidence="1">Cell wall</location>
        <topology evidence="1">Peptidoglycan-anchor</topology>
    </subcellularLocation>
</comment>
<dbReference type="Gene3D" id="2.60.40.740">
    <property type="match status" value="5"/>
</dbReference>
<dbReference type="SUPFAM" id="SSF49401">
    <property type="entry name" value="Bacterial adhesins"/>
    <property type="match status" value="6"/>
</dbReference>
<dbReference type="SUPFAM" id="SSF49478">
    <property type="entry name" value="Cna protein B-type domain"/>
    <property type="match status" value="1"/>
</dbReference>
<proteinExistence type="predicted"/>
<evidence type="ECO:0000256" key="1">
    <source>
        <dbReference type="ARBA" id="ARBA00004168"/>
    </source>
</evidence>
<keyword evidence="3" id="KW-0964">Secreted</keyword>
<feature type="domain" description="Collagen binding" evidence="8">
    <location>
        <begin position="239"/>
        <end position="372"/>
    </location>
</feature>
<feature type="domain" description="SpaA-like prealbumin fold" evidence="9">
    <location>
        <begin position="954"/>
        <end position="1048"/>
    </location>
</feature>
<organism evidence="11 12">
    <name type="scientific">Saccharibacillus alkalitolerans</name>
    <dbReference type="NCBI Taxonomy" id="2705290"/>
    <lineage>
        <taxon>Bacteria</taxon>
        <taxon>Bacillati</taxon>
        <taxon>Bacillota</taxon>
        <taxon>Bacilli</taxon>
        <taxon>Bacillales</taxon>
        <taxon>Paenibacillaceae</taxon>
        <taxon>Saccharibacillus</taxon>
    </lineage>
</organism>
<evidence type="ECO:0000259" key="9">
    <source>
        <dbReference type="Pfam" id="PF17802"/>
    </source>
</evidence>
<name>A0ABX0FAY7_9BACL</name>
<keyword evidence="7" id="KW-0472">Membrane</keyword>
<keyword evidence="12" id="KW-1185">Reference proteome</keyword>